<accession>A0ABU3LGS8</accession>
<name>A0ABU3LGS8_9FLAO</name>
<comment type="caution">
    <text evidence="1">The sequence shown here is derived from an EMBL/GenBank/DDBJ whole genome shotgun (WGS) entry which is preliminary data.</text>
</comment>
<sequence>MKNIFTNIKERVMEVAERQPITKQEFFKSIDMTSANFRGKAKDSPLNSNAIVNIITKYPDTDLHWLLLGDAHVVQEPSKEYSTASDDDKDRLIEALLDQIAELKSDKEDLKKLLGLRKDK</sequence>
<reference evidence="1 2" key="1">
    <citation type="submission" date="2023-09" db="EMBL/GenBank/DDBJ databases">
        <title>Novel taxa isolated from Blanes Bay.</title>
        <authorList>
            <person name="Rey-Velasco X."/>
            <person name="Lucena T."/>
        </authorList>
    </citation>
    <scope>NUCLEOTIDE SEQUENCE [LARGE SCALE GENOMIC DNA]</scope>
    <source>
        <strain evidence="1 2">S356</strain>
    </source>
</reference>
<dbReference type="Proteomes" id="UP001257277">
    <property type="component" value="Unassembled WGS sequence"/>
</dbReference>
<protein>
    <recommendedName>
        <fullName evidence="3">Transcriptional regulator</fullName>
    </recommendedName>
</protein>
<evidence type="ECO:0008006" key="3">
    <source>
        <dbReference type="Google" id="ProtNLM"/>
    </source>
</evidence>
<gene>
    <name evidence="1" type="ORF">RQM59_08355</name>
</gene>
<evidence type="ECO:0000313" key="2">
    <source>
        <dbReference type="Proteomes" id="UP001257277"/>
    </source>
</evidence>
<dbReference type="RefSeq" id="WP_349241649.1">
    <property type="nucleotide sequence ID" value="NZ_JAVTTO010000003.1"/>
</dbReference>
<dbReference type="EMBL" id="JAVTTO010000003">
    <property type="protein sequence ID" value="MDT7832389.1"/>
    <property type="molecule type" value="Genomic_DNA"/>
</dbReference>
<keyword evidence="2" id="KW-1185">Reference proteome</keyword>
<proteinExistence type="predicted"/>
<organism evidence="1 2">
    <name type="scientific">Asprobacillus argus</name>
    <dbReference type="NCBI Taxonomy" id="3076534"/>
    <lineage>
        <taxon>Bacteria</taxon>
        <taxon>Pseudomonadati</taxon>
        <taxon>Bacteroidota</taxon>
        <taxon>Flavobacteriia</taxon>
        <taxon>Flavobacteriales</taxon>
        <taxon>Flavobacteriaceae</taxon>
        <taxon>Asprobacillus</taxon>
    </lineage>
</organism>
<evidence type="ECO:0000313" key="1">
    <source>
        <dbReference type="EMBL" id="MDT7832389.1"/>
    </source>
</evidence>